<dbReference type="AlphaFoldDB" id="A0A220UIZ5"/>
<organism evidence="2 3">
    <name type="scientific">Shewanella bicestrii</name>
    <dbReference type="NCBI Taxonomy" id="2018305"/>
    <lineage>
        <taxon>Bacteria</taxon>
        <taxon>Pseudomonadati</taxon>
        <taxon>Pseudomonadota</taxon>
        <taxon>Gammaproteobacteria</taxon>
        <taxon>Alteromonadales</taxon>
        <taxon>Shewanellaceae</taxon>
        <taxon>Shewanella</taxon>
    </lineage>
</organism>
<dbReference type="EMBL" id="CP022358">
    <property type="protein sequence ID" value="ASK68075.1"/>
    <property type="molecule type" value="Genomic_DNA"/>
</dbReference>
<evidence type="ECO:0000256" key="1">
    <source>
        <dbReference type="ARBA" id="ARBA00008525"/>
    </source>
</evidence>
<dbReference type="KEGG" id="sbj:CF168_03880"/>
<reference evidence="2 3" key="1">
    <citation type="submission" date="2017-07" db="EMBL/GenBank/DDBJ databases">
        <title>Phenotypical and genomic characterization of a clinical isolate of Shewanella bicestrii sp. nov. producing an extended-spectrum beta-lactamase and a new oxacillinase variant.</title>
        <authorList>
            <person name="Jousset A.B."/>
            <person name="Bonnin R.A."/>
            <person name="Girlich D."/>
            <person name="Dabos L."/>
            <person name="Potron A."/>
            <person name="Dortet L."/>
            <person name="Glaser P."/>
            <person name="Naas T."/>
        </authorList>
    </citation>
    <scope>NUCLEOTIDE SEQUENCE [LARGE SCALE GENOMIC DNA]</scope>
    <source>
        <strain evidence="2 3">JAB-1</strain>
    </source>
</reference>
<evidence type="ECO:0000313" key="3">
    <source>
        <dbReference type="Proteomes" id="UP000198367"/>
    </source>
</evidence>
<accession>A0A220UIZ5</accession>
<gene>
    <name evidence="2" type="ORF">CF168_03880</name>
</gene>
<name>A0A220UIZ5_9GAMM</name>
<sequence length="175" mass="19422">MDFPQFTYHPHPLDTGAVIASDATCECCGQARGFISSSGMYCRDNVEAICPWCVADGSAADKFNGHFVDDYPLLDAGLDLAIVKEVAERTPGYVSWQQEVWQSHCNDACEFHGDAELTDLQALQGEALEGFLSEHMLDSGFWQKILSGYRKGGNPAIYKFKCRHCQQAIFTLDCH</sequence>
<evidence type="ECO:0000313" key="2">
    <source>
        <dbReference type="EMBL" id="ASK68075.1"/>
    </source>
</evidence>
<protein>
    <recommendedName>
        <fullName evidence="4">CbrC family protein</fullName>
    </recommendedName>
</protein>
<dbReference type="Pfam" id="PF03691">
    <property type="entry name" value="UPF0167"/>
    <property type="match status" value="1"/>
</dbReference>
<dbReference type="InterPro" id="IPR005363">
    <property type="entry name" value="UPF0167"/>
</dbReference>
<keyword evidence="3" id="KW-1185">Reference proteome</keyword>
<evidence type="ECO:0008006" key="4">
    <source>
        <dbReference type="Google" id="ProtNLM"/>
    </source>
</evidence>
<dbReference type="Proteomes" id="UP000198367">
    <property type="component" value="Chromosome"/>
</dbReference>
<proteinExistence type="inferred from homology"/>
<comment type="similarity">
    <text evidence="1">Belongs to the UPF0167 family.</text>
</comment>
<dbReference type="RefSeq" id="WP_089067037.1">
    <property type="nucleotide sequence ID" value="NZ_CP022358.1"/>
</dbReference>